<feature type="transmembrane region" description="Helical" evidence="1">
    <location>
        <begin position="149"/>
        <end position="169"/>
    </location>
</feature>
<feature type="transmembrane region" description="Helical" evidence="1">
    <location>
        <begin position="235"/>
        <end position="259"/>
    </location>
</feature>
<feature type="transmembrane region" description="Helical" evidence="1">
    <location>
        <begin position="175"/>
        <end position="195"/>
    </location>
</feature>
<evidence type="ECO:0000256" key="1">
    <source>
        <dbReference type="SAM" id="Phobius"/>
    </source>
</evidence>
<keyword evidence="3" id="KW-1185">Reference proteome</keyword>
<reference evidence="3" key="1">
    <citation type="submission" date="2016-10" db="EMBL/GenBank/DDBJ databases">
        <authorList>
            <person name="Varghese N."/>
            <person name="Submissions S."/>
        </authorList>
    </citation>
    <scope>NUCLEOTIDE SEQUENCE [LARGE SCALE GENOMIC DNA]</scope>
    <source>
        <strain evidence="3">CGMCC 4.3530</strain>
    </source>
</reference>
<feature type="transmembrane region" description="Helical" evidence="1">
    <location>
        <begin position="23"/>
        <end position="43"/>
    </location>
</feature>
<keyword evidence="1" id="KW-0472">Membrane</keyword>
<dbReference type="STRING" id="418495.SAMN05216215_1004129"/>
<accession>A0A1H2UXY5</accession>
<protein>
    <submittedName>
        <fullName evidence="2">Uncharacterized protein</fullName>
    </submittedName>
</protein>
<sequence length="266" mass="30241">MSAPPSASGRARISVRTLRTDRWWLPPLVTFLGLLAFVVYGLIRTFMNQWYWVPEYHYLAPFYSPCLSTACVPGASHWGQPAPDLGPFVPPPIFVLPFVLGFRLTCYYYRKAYYRSFWASPPACAVTEPHRRYTGETRFPLIMQNVHRYFFYAALVVAAVLTYDTVIAFRGADGGFGIGLGTLLMGANVVLLWSYTLSCHSCRHLIGGRINHFSKHPVRYWFWTKVTWLNGKHMLLAWSSLVSVALVDLYVLLIASGAFPDPRLFN</sequence>
<dbReference type="AlphaFoldDB" id="A0A1H2UXY5"/>
<dbReference type="RefSeq" id="WP_093261996.1">
    <property type="nucleotide sequence ID" value="NZ_FNOK01000004.1"/>
</dbReference>
<feature type="transmembrane region" description="Helical" evidence="1">
    <location>
        <begin position="88"/>
        <end position="109"/>
    </location>
</feature>
<dbReference type="OrthoDB" id="9799243at2"/>
<proteinExistence type="predicted"/>
<keyword evidence="1" id="KW-0812">Transmembrane</keyword>
<gene>
    <name evidence="2" type="ORF">SAMN05216215_1004129</name>
</gene>
<evidence type="ECO:0000313" key="2">
    <source>
        <dbReference type="EMBL" id="SDW60950.1"/>
    </source>
</evidence>
<evidence type="ECO:0000313" key="3">
    <source>
        <dbReference type="Proteomes" id="UP000199529"/>
    </source>
</evidence>
<organism evidence="2 3">
    <name type="scientific">Saccharopolyspora shandongensis</name>
    <dbReference type="NCBI Taxonomy" id="418495"/>
    <lineage>
        <taxon>Bacteria</taxon>
        <taxon>Bacillati</taxon>
        <taxon>Actinomycetota</taxon>
        <taxon>Actinomycetes</taxon>
        <taxon>Pseudonocardiales</taxon>
        <taxon>Pseudonocardiaceae</taxon>
        <taxon>Saccharopolyspora</taxon>
    </lineage>
</organism>
<name>A0A1H2UXY5_9PSEU</name>
<dbReference type="Proteomes" id="UP000199529">
    <property type="component" value="Unassembled WGS sequence"/>
</dbReference>
<keyword evidence="1" id="KW-1133">Transmembrane helix</keyword>
<dbReference type="EMBL" id="FNOK01000004">
    <property type="protein sequence ID" value="SDW60950.1"/>
    <property type="molecule type" value="Genomic_DNA"/>
</dbReference>